<feature type="transmembrane region" description="Helical" evidence="1">
    <location>
        <begin position="22"/>
        <end position="43"/>
    </location>
</feature>
<dbReference type="EMBL" id="ACMP01000125">
    <property type="protein sequence ID" value="EEL68474.1"/>
    <property type="molecule type" value="Genomic_DNA"/>
</dbReference>
<dbReference type="Gene3D" id="3.30.70.3060">
    <property type="match status" value="1"/>
</dbReference>
<evidence type="ECO:0000256" key="1">
    <source>
        <dbReference type="SAM" id="Phobius"/>
    </source>
</evidence>
<dbReference type="HOGENOM" id="CLU_121790_0_0_9"/>
<protein>
    <recommendedName>
        <fullName evidence="3">Lipoprotein</fullName>
    </recommendedName>
</protein>
<evidence type="ECO:0008006" key="3">
    <source>
        <dbReference type="Google" id="ProtNLM"/>
    </source>
</evidence>
<comment type="caution">
    <text evidence="2">The sequence shown here is derived from an EMBL/GenBank/DDBJ whole genome shotgun (WGS) entry which is preliminary data.</text>
</comment>
<dbReference type="Proteomes" id="UP000001753">
    <property type="component" value="Chromosome"/>
</dbReference>
<dbReference type="Gene3D" id="2.40.40.60">
    <property type="match status" value="1"/>
</dbReference>
<organism evidence="2">
    <name type="scientific">Bacillus mycoides</name>
    <dbReference type="NCBI Taxonomy" id="1405"/>
    <lineage>
        <taxon>Bacteria</taxon>
        <taxon>Bacillati</taxon>
        <taxon>Bacillota</taxon>
        <taxon>Bacilli</taxon>
        <taxon>Bacillales</taxon>
        <taxon>Bacillaceae</taxon>
        <taxon>Bacillus</taxon>
        <taxon>Bacillus cereus group</taxon>
    </lineage>
</organism>
<dbReference type="AlphaFoldDB" id="C2Y0S6"/>
<keyword evidence="1" id="KW-1133">Transmembrane helix</keyword>
<gene>
    <name evidence="2" type="ORF">bcere0026_45670</name>
</gene>
<dbReference type="InterPro" id="IPR035253">
    <property type="entry name" value="Lipoprotein_22_bac"/>
</dbReference>
<evidence type="ECO:0000313" key="2">
    <source>
        <dbReference type="EMBL" id="EEL68474.1"/>
    </source>
</evidence>
<sequence length="210" mass="22935">MTNTETVFTIKHIKGEIIMKKLVGIGLAAAISFGALSGCSLLGEKANGFVLYGTEEQVQQIADKNKKEVKEKDVYKMKLTTLEDKKVLVMDKKTGEELVKKELLQKVDEKDDTKSLDKLPAVTAEQGVLFAKNKIENATIDGAKLKYEGNTIIGSGRAYADMFAIVDDATYGNVKGEEKSVGVLKFDKDPSKEFPGKNGVEGAQLVKIKK</sequence>
<reference evidence="2" key="1">
    <citation type="journal article" date="2012" name="Genome Res.">
        <title>Genomic characterization of the Bacillus cereus sensu lato species: Backdrop to the evolution of Bacillus anthracis.</title>
        <authorList>
            <person name="Zwick M.E."/>
            <person name="Joseph S.J."/>
            <person name="Didelot X."/>
            <person name="Chen P.E."/>
            <person name="Bishop-Lilly K.A."/>
            <person name="Stewart A.C."/>
            <person name="Willner K."/>
            <person name="Nolan N."/>
            <person name="Lentz S."/>
            <person name="Thomason M.K."/>
            <person name="Sozhamannan S."/>
            <person name="Mateczun A.J."/>
            <person name="Du L."/>
            <person name="Read T.D."/>
        </authorList>
    </citation>
    <scope>NUCLEOTIDE SEQUENCE [LARGE SCALE GENOMIC DNA]</scope>
    <source>
        <strain evidence="2">AH603</strain>
    </source>
</reference>
<dbReference type="NCBIfam" id="NF009121">
    <property type="entry name" value="PRK12473.1"/>
    <property type="match status" value="1"/>
</dbReference>
<accession>C2Y0S6</accession>
<dbReference type="Pfam" id="PF17294">
    <property type="entry name" value="Lipoprotein_22"/>
    <property type="match status" value="1"/>
</dbReference>
<name>C2Y0S6_BACMY</name>
<keyword evidence="1" id="KW-0812">Transmembrane</keyword>
<proteinExistence type="predicted"/>
<keyword evidence="1" id="KW-0472">Membrane</keyword>